<keyword evidence="10" id="KW-0963">Cytoplasm</keyword>
<proteinExistence type="inferred from homology"/>
<dbReference type="SFLD" id="SFLDG01082">
    <property type="entry name" value="B12-binding_domain_containing"/>
    <property type="match status" value="1"/>
</dbReference>
<evidence type="ECO:0000256" key="1">
    <source>
        <dbReference type="ARBA" id="ARBA00001966"/>
    </source>
</evidence>
<evidence type="ECO:0000256" key="4">
    <source>
        <dbReference type="ARBA" id="ARBA00022617"/>
    </source>
</evidence>
<evidence type="ECO:0000256" key="7">
    <source>
        <dbReference type="ARBA" id="ARBA00023004"/>
    </source>
</evidence>
<keyword evidence="10" id="KW-0004">4Fe-4S</keyword>
<keyword evidence="9 10" id="KW-0143">Chaperone</keyword>
<dbReference type="PANTHER" id="PTHR13932:SF5">
    <property type="entry name" value="RADICAL S-ADENOSYL METHIONINE DOMAIN-CONTAINING PROTEIN 1, MITOCHONDRIAL"/>
    <property type="match status" value="1"/>
</dbReference>
<dbReference type="STRING" id="1792290.MSP8886_00032"/>
<dbReference type="Pfam" id="PF04055">
    <property type="entry name" value="Radical_SAM"/>
    <property type="match status" value="1"/>
</dbReference>
<name>A0A1A8SYX2_9GAMM</name>
<dbReference type="AlphaFoldDB" id="A0A1A8SYX2"/>
<comment type="similarity">
    <text evidence="2">Belongs to the anaerobic coproporphyrinogen-III oxidase family. HemW subfamily.</text>
</comment>
<organism evidence="12 13">
    <name type="scientific">Marinomonas spartinae</name>
    <dbReference type="NCBI Taxonomy" id="1792290"/>
    <lineage>
        <taxon>Bacteria</taxon>
        <taxon>Pseudomonadati</taxon>
        <taxon>Pseudomonadota</taxon>
        <taxon>Gammaproteobacteria</taxon>
        <taxon>Oceanospirillales</taxon>
        <taxon>Oceanospirillaceae</taxon>
        <taxon>Marinomonas</taxon>
    </lineage>
</organism>
<dbReference type="EMBL" id="FLOB01000001">
    <property type="protein sequence ID" value="SBS24622.1"/>
    <property type="molecule type" value="Genomic_DNA"/>
</dbReference>
<dbReference type="SFLD" id="SFLDF00288">
    <property type="entry name" value="HemN-like__clustered_with_nucl"/>
    <property type="match status" value="1"/>
</dbReference>
<accession>A0A1A8SYX2</accession>
<dbReference type="GO" id="GO:0006779">
    <property type="term" value="P:porphyrin-containing compound biosynthetic process"/>
    <property type="evidence" value="ECO:0007669"/>
    <property type="project" value="InterPro"/>
</dbReference>
<dbReference type="InterPro" id="IPR013785">
    <property type="entry name" value="Aldolase_TIM"/>
</dbReference>
<feature type="domain" description="Radical SAM core" evidence="11">
    <location>
        <begin position="5"/>
        <end position="243"/>
    </location>
</feature>
<evidence type="ECO:0000259" key="11">
    <source>
        <dbReference type="PROSITE" id="PS51918"/>
    </source>
</evidence>
<dbReference type="GO" id="GO:0051539">
    <property type="term" value="F:4 iron, 4 sulfur cluster binding"/>
    <property type="evidence" value="ECO:0007669"/>
    <property type="project" value="UniProtKB-UniRule"/>
</dbReference>
<comment type="cofactor">
    <cofactor evidence="1">
        <name>[4Fe-4S] cluster</name>
        <dbReference type="ChEBI" id="CHEBI:49883"/>
    </cofactor>
</comment>
<dbReference type="PROSITE" id="PS51918">
    <property type="entry name" value="RADICAL_SAM"/>
    <property type="match status" value="1"/>
</dbReference>
<dbReference type="GO" id="GO:0004109">
    <property type="term" value="F:coproporphyrinogen oxidase activity"/>
    <property type="evidence" value="ECO:0007669"/>
    <property type="project" value="InterPro"/>
</dbReference>
<keyword evidence="8 10" id="KW-0411">Iron-sulfur</keyword>
<dbReference type="Proteomes" id="UP000092544">
    <property type="component" value="Unassembled WGS sequence"/>
</dbReference>
<dbReference type="RefSeq" id="WP_067011515.1">
    <property type="nucleotide sequence ID" value="NZ_FLOB01000001.1"/>
</dbReference>
<evidence type="ECO:0000313" key="13">
    <source>
        <dbReference type="Proteomes" id="UP000092544"/>
    </source>
</evidence>
<sequence>MSQLTTPLPPLSLYIHLPWCVRKCPYCDFNSHQADRFGQDGKLPEKAYLKQLLADLDADLPYVAGRTIQTAFIGGGTPSLMSEDFYYHLMDALKEKLSWADNAEITMEANPGTFEQEKFRHFRQAGINRLSIGIQSFQPNLLKTLGRIHNREEAILAVDKSRLAGFDNINLDLMHGLPDQSLEMAMDDLSLAIQLDPEHLSWYQLTIEPNTEFYRRPPTLPEDNTLWGIQDAGQAKLDKHGYSQYEVSANAKANQQARHNVNYWRFGDYLGIGAGAHGKLTLSNGEIFRTRKTRHPNHYLNTLPEALVIKEAIEQEDRPLEFMMNRLRLFEAFDLQDYQRYCDQSIPESLIKACETAIKKGFLHEKDWQQRRIQTTEKGKLFLNELLELFLP</sequence>
<keyword evidence="5 10" id="KW-0949">S-adenosyl-L-methionine</keyword>
<dbReference type="CDD" id="cd01335">
    <property type="entry name" value="Radical_SAM"/>
    <property type="match status" value="1"/>
</dbReference>
<evidence type="ECO:0000313" key="12">
    <source>
        <dbReference type="EMBL" id="SBS24622.1"/>
    </source>
</evidence>
<protein>
    <recommendedName>
        <fullName evidence="3 10">Heme chaperone HemW</fullName>
    </recommendedName>
</protein>
<evidence type="ECO:0000256" key="10">
    <source>
        <dbReference type="RuleBase" id="RU364116"/>
    </source>
</evidence>
<reference evidence="12 13" key="1">
    <citation type="submission" date="2016-06" db="EMBL/GenBank/DDBJ databases">
        <authorList>
            <person name="Kjaerup R.B."/>
            <person name="Dalgaard T.S."/>
            <person name="Juul-Madsen H.R."/>
        </authorList>
    </citation>
    <scope>NUCLEOTIDE SEQUENCE [LARGE SCALE GENOMIC DNA]</scope>
    <source>
        <strain evidence="12 13">CECT 8886</strain>
    </source>
</reference>
<comment type="subcellular location">
    <subcellularLocation>
        <location evidence="10">Cytoplasm</location>
    </subcellularLocation>
</comment>
<gene>
    <name evidence="12" type="primary">hemN_1</name>
    <name evidence="12" type="ORF">MSP8886_00032</name>
</gene>
<dbReference type="InterPro" id="IPR006638">
    <property type="entry name" value="Elp3/MiaA/NifB-like_rSAM"/>
</dbReference>
<dbReference type="SFLD" id="SFLDG01065">
    <property type="entry name" value="anaerobic_coproporphyrinogen-I"/>
    <property type="match status" value="1"/>
</dbReference>
<dbReference type="PANTHER" id="PTHR13932">
    <property type="entry name" value="COPROPORPHYRINIGEN III OXIDASE"/>
    <property type="match status" value="1"/>
</dbReference>
<dbReference type="GO" id="GO:0005737">
    <property type="term" value="C:cytoplasm"/>
    <property type="evidence" value="ECO:0007669"/>
    <property type="project" value="UniProtKB-SubCell"/>
</dbReference>
<dbReference type="SFLD" id="SFLDF00562">
    <property type="entry name" value="HemN-like__clustered_with_heat"/>
    <property type="match status" value="1"/>
</dbReference>
<keyword evidence="13" id="KW-1185">Reference proteome</keyword>
<evidence type="ECO:0000256" key="5">
    <source>
        <dbReference type="ARBA" id="ARBA00022691"/>
    </source>
</evidence>
<keyword evidence="7 10" id="KW-0408">Iron</keyword>
<dbReference type="InterPro" id="IPR004559">
    <property type="entry name" value="HemW-like"/>
</dbReference>
<comment type="function">
    <text evidence="10">Probably acts as a heme chaperone, transferring heme to an unknown acceptor. Binds one molecule of heme per monomer, possibly covalently. Binds 1 [4Fe-4S] cluster. The cluster is coordinated with 3 cysteines and an exchangeable S-adenosyl-L-methionine.</text>
</comment>
<dbReference type="InterPro" id="IPR007197">
    <property type="entry name" value="rSAM"/>
</dbReference>
<dbReference type="SMART" id="SM00729">
    <property type="entry name" value="Elp3"/>
    <property type="match status" value="1"/>
</dbReference>
<evidence type="ECO:0000256" key="9">
    <source>
        <dbReference type="ARBA" id="ARBA00023186"/>
    </source>
</evidence>
<dbReference type="SUPFAM" id="SSF102114">
    <property type="entry name" value="Radical SAM enzymes"/>
    <property type="match status" value="1"/>
</dbReference>
<dbReference type="OrthoDB" id="9808022at2"/>
<evidence type="ECO:0000256" key="6">
    <source>
        <dbReference type="ARBA" id="ARBA00022723"/>
    </source>
</evidence>
<dbReference type="InterPro" id="IPR010723">
    <property type="entry name" value="HemN_C"/>
</dbReference>
<keyword evidence="12" id="KW-0560">Oxidoreductase</keyword>
<dbReference type="InterPro" id="IPR058240">
    <property type="entry name" value="rSAM_sf"/>
</dbReference>
<evidence type="ECO:0000256" key="3">
    <source>
        <dbReference type="ARBA" id="ARBA00017228"/>
    </source>
</evidence>
<dbReference type="Pfam" id="PF06969">
    <property type="entry name" value="HemN_C"/>
    <property type="match status" value="1"/>
</dbReference>
<dbReference type="Gene3D" id="3.20.20.70">
    <property type="entry name" value="Aldolase class I"/>
    <property type="match status" value="1"/>
</dbReference>
<dbReference type="SFLD" id="SFLDS00029">
    <property type="entry name" value="Radical_SAM"/>
    <property type="match status" value="1"/>
</dbReference>
<evidence type="ECO:0000256" key="8">
    <source>
        <dbReference type="ARBA" id="ARBA00023014"/>
    </source>
</evidence>
<dbReference type="InterPro" id="IPR034505">
    <property type="entry name" value="Coproporphyrinogen-III_oxidase"/>
</dbReference>
<dbReference type="NCBIfam" id="TIGR00539">
    <property type="entry name" value="hemN_rel"/>
    <property type="match status" value="1"/>
</dbReference>
<keyword evidence="6 10" id="KW-0479">Metal-binding</keyword>
<dbReference type="GO" id="GO:0046872">
    <property type="term" value="F:metal ion binding"/>
    <property type="evidence" value="ECO:0007669"/>
    <property type="project" value="UniProtKB-UniRule"/>
</dbReference>
<evidence type="ECO:0000256" key="2">
    <source>
        <dbReference type="ARBA" id="ARBA00006100"/>
    </source>
</evidence>
<keyword evidence="4 10" id="KW-0349">Heme</keyword>